<keyword evidence="1 2" id="KW-0597">Phosphoprotein</keyword>
<evidence type="ECO:0000256" key="1">
    <source>
        <dbReference type="ARBA" id="ARBA00022553"/>
    </source>
</evidence>
<dbReference type="Proteomes" id="UP000050360">
    <property type="component" value="Unassembled WGS sequence"/>
</dbReference>
<dbReference type="PANTHER" id="PTHR44591:SF3">
    <property type="entry name" value="RESPONSE REGULATORY DOMAIN-CONTAINING PROTEIN"/>
    <property type="match status" value="1"/>
</dbReference>
<proteinExistence type="predicted"/>
<organism evidence="4 5">
    <name type="scientific">Candidatus Methanoperedens nitratireducens</name>
    <dbReference type="NCBI Taxonomy" id="1392998"/>
    <lineage>
        <taxon>Archaea</taxon>
        <taxon>Methanobacteriati</taxon>
        <taxon>Methanobacteriota</taxon>
        <taxon>Stenosarchaea group</taxon>
        <taxon>Methanomicrobia</taxon>
        <taxon>Methanosarcinales</taxon>
        <taxon>ANME-2 cluster</taxon>
        <taxon>Candidatus Methanoperedentaceae</taxon>
        <taxon>Candidatus Methanoperedens</taxon>
    </lineage>
</organism>
<evidence type="ECO:0000313" key="5">
    <source>
        <dbReference type="Proteomes" id="UP000050360"/>
    </source>
</evidence>
<dbReference type="InterPro" id="IPR050595">
    <property type="entry name" value="Bact_response_regulator"/>
</dbReference>
<dbReference type="PROSITE" id="PS50110">
    <property type="entry name" value="RESPONSE_REGULATORY"/>
    <property type="match status" value="1"/>
</dbReference>
<reference evidence="4 5" key="1">
    <citation type="submission" date="2015-09" db="EMBL/GenBank/DDBJ databases">
        <title>A metagenomics-based metabolic model of nitrate-dependent anaerobic oxidation of methane by Methanoperedens-like archaea.</title>
        <authorList>
            <person name="Arshad A."/>
            <person name="Speth D.R."/>
            <person name="De Graaf R.M."/>
            <person name="Op Den Camp H.J."/>
            <person name="Jetten M.S."/>
            <person name="Welte C.U."/>
        </authorList>
    </citation>
    <scope>NUCLEOTIDE SEQUENCE [LARGE SCALE GENOMIC DNA]</scope>
</reference>
<dbReference type="SMART" id="SM00448">
    <property type="entry name" value="REC"/>
    <property type="match status" value="1"/>
</dbReference>
<comment type="caution">
    <text evidence="4">The sequence shown here is derived from an EMBL/GenBank/DDBJ whole genome shotgun (WGS) entry which is preliminary data.</text>
</comment>
<dbReference type="SUPFAM" id="SSF52172">
    <property type="entry name" value="CheY-like"/>
    <property type="match status" value="1"/>
</dbReference>
<feature type="domain" description="Response regulatory" evidence="3">
    <location>
        <begin position="5"/>
        <end position="120"/>
    </location>
</feature>
<dbReference type="AlphaFoldDB" id="A0A0P7ZJ60"/>
<evidence type="ECO:0000313" key="4">
    <source>
        <dbReference type="EMBL" id="KPQ45086.1"/>
    </source>
</evidence>
<dbReference type="GO" id="GO:0000160">
    <property type="term" value="P:phosphorelay signal transduction system"/>
    <property type="evidence" value="ECO:0007669"/>
    <property type="project" value="InterPro"/>
</dbReference>
<sequence length="190" mass="21722">MDKPRILVVDDEPVNVELLDGILSNDFEIIRAFNGNDALTQVEKFLPDLILLDIIMQGMNGYEVCRKLKGNEKTISIPIILISNLKDKPDRIKAIQAGADEFLSKPFDMDILCERVKSLLKVKHYYDNLRALDTYGQMFSINRVSNSPDHFDVDFFNNNVACTEDIVKSHLEIILLKFLSEKTYVRPGDN</sequence>
<name>A0A0P7ZJ60_9EURY</name>
<evidence type="ECO:0000256" key="2">
    <source>
        <dbReference type="PROSITE-ProRule" id="PRU00169"/>
    </source>
</evidence>
<accession>A0A0P7ZJ60</accession>
<dbReference type="Gene3D" id="3.40.50.2300">
    <property type="match status" value="1"/>
</dbReference>
<dbReference type="InterPro" id="IPR011006">
    <property type="entry name" value="CheY-like_superfamily"/>
</dbReference>
<dbReference type="Pfam" id="PF00072">
    <property type="entry name" value="Response_reg"/>
    <property type="match status" value="1"/>
</dbReference>
<protein>
    <submittedName>
        <fullName evidence="4">Response regulator receiver</fullName>
    </submittedName>
</protein>
<dbReference type="PANTHER" id="PTHR44591">
    <property type="entry name" value="STRESS RESPONSE REGULATOR PROTEIN 1"/>
    <property type="match status" value="1"/>
</dbReference>
<dbReference type="EMBL" id="LKCM01000027">
    <property type="protein sequence ID" value="KPQ45086.1"/>
    <property type="molecule type" value="Genomic_DNA"/>
</dbReference>
<evidence type="ECO:0000259" key="3">
    <source>
        <dbReference type="PROSITE" id="PS50110"/>
    </source>
</evidence>
<dbReference type="InterPro" id="IPR001789">
    <property type="entry name" value="Sig_transdc_resp-reg_receiver"/>
</dbReference>
<gene>
    <name evidence="4" type="ORF">MPEBLZ_00348</name>
</gene>
<feature type="modified residue" description="4-aspartylphosphate" evidence="2">
    <location>
        <position position="53"/>
    </location>
</feature>